<dbReference type="Pfam" id="PF00724">
    <property type="entry name" value="Oxidored_FMN"/>
    <property type="match status" value="1"/>
</dbReference>
<comment type="caution">
    <text evidence="4">The sequence shown here is derived from an EMBL/GenBank/DDBJ whole genome shotgun (WGS) entry which is preliminary data.</text>
</comment>
<sequence>MVFVPGLSRLVEEIHKYGSLAFVELTHPGLFGKELPVIAPSVVDIRPDSTKPHSLTSEEIEEVALKFAKAALIAKSAGFDGVEIEAAHGLLVNQFLSPIANKRTDEYGGALENRTRFAKLLIDKIKEFCGQDYPVTARVGVVDYVDGGIKPESQLMHFELTK</sequence>
<dbReference type="SUPFAM" id="SSF51395">
    <property type="entry name" value="FMN-linked oxidoreductases"/>
    <property type="match status" value="1"/>
</dbReference>
<dbReference type="Gene3D" id="3.20.20.70">
    <property type="entry name" value="Aldolase class I"/>
    <property type="match status" value="1"/>
</dbReference>
<name>A0A176JYP8_9BACT</name>
<evidence type="ECO:0000313" key="4">
    <source>
        <dbReference type="EMBL" id="OAA29011.1"/>
    </source>
</evidence>
<dbReference type="PATRIC" id="fig|1453497.3.peg.841"/>
<evidence type="ECO:0000256" key="2">
    <source>
        <dbReference type="ARBA" id="ARBA00023002"/>
    </source>
</evidence>
<keyword evidence="2" id="KW-0560">Oxidoreductase</keyword>
<dbReference type="EMBL" id="JFHK01000021">
    <property type="protein sequence ID" value="OAA29011.1"/>
    <property type="molecule type" value="Genomic_DNA"/>
</dbReference>
<keyword evidence="1" id="KW-0285">Flavoprotein</keyword>
<protein>
    <recommendedName>
        <fullName evidence="3">NADH:flavin oxidoreductase/NADH oxidase N-terminal domain-containing protein</fullName>
    </recommendedName>
</protein>
<dbReference type="PANTHER" id="PTHR43656">
    <property type="entry name" value="BINDING OXIDOREDUCTASE, PUTATIVE (AFU_ORTHOLOGUE AFUA_2G08260)-RELATED"/>
    <property type="match status" value="1"/>
</dbReference>
<dbReference type="InterPro" id="IPR001155">
    <property type="entry name" value="OxRdtase_FMN_N"/>
</dbReference>
<evidence type="ECO:0000313" key="5">
    <source>
        <dbReference type="Proteomes" id="UP000077339"/>
    </source>
</evidence>
<dbReference type="InterPro" id="IPR051799">
    <property type="entry name" value="NADH_flavin_oxidoreductase"/>
</dbReference>
<feature type="domain" description="NADH:flavin oxidoreductase/NADH oxidase N-terminal" evidence="3">
    <location>
        <begin position="4"/>
        <end position="151"/>
    </location>
</feature>
<evidence type="ECO:0000259" key="3">
    <source>
        <dbReference type="Pfam" id="PF00724"/>
    </source>
</evidence>
<dbReference type="PANTHER" id="PTHR43656:SF2">
    <property type="entry name" value="BINDING OXIDOREDUCTASE, PUTATIVE (AFU_ORTHOLOGUE AFUA_2G08260)-RELATED"/>
    <property type="match status" value="1"/>
</dbReference>
<dbReference type="GO" id="GO:0016491">
    <property type="term" value="F:oxidoreductase activity"/>
    <property type="evidence" value="ECO:0007669"/>
    <property type="project" value="UniProtKB-KW"/>
</dbReference>
<dbReference type="STRING" id="1453497.AT15_04230"/>
<organism evidence="4 5">
    <name type="scientific">Kosmotoga arenicorallina S304</name>
    <dbReference type="NCBI Taxonomy" id="1453497"/>
    <lineage>
        <taxon>Bacteria</taxon>
        <taxon>Thermotogati</taxon>
        <taxon>Thermotogota</taxon>
        <taxon>Thermotogae</taxon>
        <taxon>Kosmotogales</taxon>
        <taxon>Kosmotogaceae</taxon>
        <taxon>Kosmotoga</taxon>
    </lineage>
</organism>
<dbReference type="AlphaFoldDB" id="A0A176JYP8"/>
<reference evidence="4 5" key="1">
    <citation type="submission" date="2014-02" db="EMBL/GenBank/DDBJ databases">
        <title>Kosmotoga genome sequencing.</title>
        <authorList>
            <person name="Pollo S.M."/>
            <person name="Charchuk R."/>
            <person name="Nesbo C.L."/>
        </authorList>
    </citation>
    <scope>NUCLEOTIDE SEQUENCE [LARGE SCALE GENOMIC DNA]</scope>
    <source>
        <strain evidence="4 5">S304</strain>
    </source>
</reference>
<dbReference type="GO" id="GO:0010181">
    <property type="term" value="F:FMN binding"/>
    <property type="evidence" value="ECO:0007669"/>
    <property type="project" value="InterPro"/>
</dbReference>
<gene>
    <name evidence="4" type="ORF">AT15_04230</name>
</gene>
<dbReference type="OrthoDB" id="9772736at2"/>
<proteinExistence type="predicted"/>
<keyword evidence="5" id="KW-1185">Reference proteome</keyword>
<evidence type="ECO:0000256" key="1">
    <source>
        <dbReference type="ARBA" id="ARBA00022630"/>
    </source>
</evidence>
<dbReference type="InterPro" id="IPR013785">
    <property type="entry name" value="Aldolase_TIM"/>
</dbReference>
<dbReference type="Proteomes" id="UP000077339">
    <property type="component" value="Unassembled WGS sequence"/>
</dbReference>
<accession>A0A176JYP8</accession>